<proteinExistence type="predicted"/>
<name>A0A6P3Z5M2_ZIZJJ</name>
<dbReference type="RefSeq" id="XP_015872145.3">
    <property type="nucleotide sequence ID" value="XM_016016659.4"/>
</dbReference>
<dbReference type="PANTHER" id="PTHR34193">
    <property type="entry name" value="OS11G0199801 PROTEIN"/>
    <property type="match status" value="1"/>
</dbReference>
<sequence>MLNLSSWSPNYKMHSRCTSREDEEFDFCIARESICIENFSDHISSGGGGELECQAQDSFGAYSSPFQESNNMTNITDSSPLLPYNHHYCNLSPASARRGLILESRRELMEMIHNMPESCYELSLKDIVDQQHGLQEDAAKESVIEDRSFHFDTEAQIRKQKRKKKSFKTGQLSRIESMEDKTFLIKMFFPITPLSSNKKGKQLSRSKVTSRSSPKRADQNHKNKKIWTLRFIIAWLNKSIFRKSVSKSNNSTRRCADTNLVPGCWSFLGCKNKSRAE</sequence>
<evidence type="ECO:0000256" key="1">
    <source>
        <dbReference type="SAM" id="MobiDB-lite"/>
    </source>
</evidence>
<dbReference type="GeneID" id="107409226"/>
<dbReference type="PANTHER" id="PTHR34193:SF10">
    <property type="entry name" value="DUF1645 FAMILY PROTEIN"/>
    <property type="match status" value="1"/>
</dbReference>
<protein>
    <submittedName>
        <fullName evidence="3">Uncharacterized protein LOC107409226</fullName>
    </submittedName>
</protein>
<dbReference type="AlphaFoldDB" id="A0A6P3Z5M2"/>
<reference evidence="3" key="1">
    <citation type="submission" date="2025-08" db="UniProtKB">
        <authorList>
            <consortium name="RefSeq"/>
        </authorList>
    </citation>
    <scope>IDENTIFICATION</scope>
    <source>
        <tissue evidence="3">Seedling</tissue>
    </source>
</reference>
<evidence type="ECO:0000313" key="2">
    <source>
        <dbReference type="Proteomes" id="UP001652623"/>
    </source>
</evidence>
<keyword evidence="2" id="KW-1185">Reference proteome</keyword>
<organism evidence="2 3">
    <name type="scientific">Ziziphus jujuba</name>
    <name type="common">Chinese jujube</name>
    <name type="synonym">Ziziphus sativa</name>
    <dbReference type="NCBI Taxonomy" id="326968"/>
    <lineage>
        <taxon>Eukaryota</taxon>
        <taxon>Viridiplantae</taxon>
        <taxon>Streptophyta</taxon>
        <taxon>Embryophyta</taxon>
        <taxon>Tracheophyta</taxon>
        <taxon>Spermatophyta</taxon>
        <taxon>Magnoliopsida</taxon>
        <taxon>eudicotyledons</taxon>
        <taxon>Gunneridae</taxon>
        <taxon>Pentapetalae</taxon>
        <taxon>rosids</taxon>
        <taxon>fabids</taxon>
        <taxon>Rosales</taxon>
        <taxon>Rhamnaceae</taxon>
        <taxon>Paliureae</taxon>
        <taxon>Ziziphus</taxon>
    </lineage>
</organism>
<dbReference type="Proteomes" id="UP001652623">
    <property type="component" value="Chromosome 7"/>
</dbReference>
<accession>A0A6P3Z5M2</accession>
<dbReference type="KEGG" id="zju:107409226"/>
<gene>
    <name evidence="3" type="primary">LOC107409226</name>
</gene>
<evidence type="ECO:0000313" key="3">
    <source>
        <dbReference type="RefSeq" id="XP_015872145.3"/>
    </source>
</evidence>
<feature type="region of interest" description="Disordered" evidence="1">
    <location>
        <begin position="196"/>
        <end position="221"/>
    </location>
</feature>
<dbReference type="InParanoid" id="A0A6P3Z5M2"/>